<dbReference type="InterPro" id="IPR036614">
    <property type="entry name" value="RusA-like_sf"/>
</dbReference>
<name>A0A412G4Q3_9FIRM</name>
<comment type="caution">
    <text evidence="1">The sequence shown here is derived from an EMBL/GenBank/DDBJ whole genome shotgun (WGS) entry which is preliminary data.</text>
</comment>
<dbReference type="SUPFAM" id="SSF103084">
    <property type="entry name" value="Holliday junction resolvase RusA"/>
    <property type="match status" value="1"/>
</dbReference>
<dbReference type="Gene3D" id="3.30.1330.70">
    <property type="entry name" value="Holliday junction resolvase RusA"/>
    <property type="match status" value="1"/>
</dbReference>
<dbReference type="GO" id="GO:0006281">
    <property type="term" value="P:DNA repair"/>
    <property type="evidence" value="ECO:0007669"/>
    <property type="project" value="InterPro"/>
</dbReference>
<dbReference type="AlphaFoldDB" id="A0A412G4Q3"/>
<gene>
    <name evidence="1" type="ORF">DWY25_04455</name>
</gene>
<dbReference type="GO" id="GO:0006310">
    <property type="term" value="P:DNA recombination"/>
    <property type="evidence" value="ECO:0007669"/>
    <property type="project" value="InterPro"/>
</dbReference>
<dbReference type="EMBL" id="QRUP01000004">
    <property type="protein sequence ID" value="RGR75652.1"/>
    <property type="molecule type" value="Genomic_DNA"/>
</dbReference>
<dbReference type="InterPro" id="IPR008822">
    <property type="entry name" value="Endonuclease_RusA-like"/>
</dbReference>
<evidence type="ECO:0000313" key="1">
    <source>
        <dbReference type="EMBL" id="RGR75652.1"/>
    </source>
</evidence>
<evidence type="ECO:0000313" key="2">
    <source>
        <dbReference type="Proteomes" id="UP000284178"/>
    </source>
</evidence>
<reference evidence="1 2" key="1">
    <citation type="submission" date="2018-08" db="EMBL/GenBank/DDBJ databases">
        <title>A genome reference for cultivated species of the human gut microbiota.</title>
        <authorList>
            <person name="Zou Y."/>
            <person name="Xue W."/>
            <person name="Luo G."/>
        </authorList>
    </citation>
    <scope>NUCLEOTIDE SEQUENCE [LARGE SCALE GENOMIC DNA]</scope>
    <source>
        <strain evidence="1 2">AF24-29</strain>
    </source>
</reference>
<dbReference type="Pfam" id="PF05866">
    <property type="entry name" value="RusA"/>
    <property type="match status" value="1"/>
</dbReference>
<dbReference type="Proteomes" id="UP000284178">
    <property type="component" value="Unassembled WGS sequence"/>
</dbReference>
<proteinExistence type="predicted"/>
<dbReference type="GO" id="GO:0000287">
    <property type="term" value="F:magnesium ion binding"/>
    <property type="evidence" value="ECO:0007669"/>
    <property type="project" value="InterPro"/>
</dbReference>
<accession>A0A412G4Q3</accession>
<organism evidence="1 2">
    <name type="scientific">Holdemania filiformis</name>
    <dbReference type="NCBI Taxonomy" id="61171"/>
    <lineage>
        <taxon>Bacteria</taxon>
        <taxon>Bacillati</taxon>
        <taxon>Bacillota</taxon>
        <taxon>Erysipelotrichia</taxon>
        <taxon>Erysipelotrichales</taxon>
        <taxon>Erysipelotrichaceae</taxon>
        <taxon>Holdemania</taxon>
    </lineage>
</organism>
<protein>
    <submittedName>
        <fullName evidence="1">RusA family crossover junction endodeoxyribonuclease</fullName>
    </submittedName>
</protein>
<sequence length="139" mass="15686">MSKGFVFTIPGEPKAKARPRVTRSGIAFTPKETVNYENLVKLAFQTNFPDHVPLDCELKALVTAYFSIPKSTSKKKLGGMERGDIRPLKKPDLDNIAKIILDSLNGIAYKDDSQITRLEVYKFYSHSPRVEVSLTFYSE</sequence>
<keyword evidence="2" id="KW-1185">Reference proteome</keyword>